<sequence length="80" mass="8793">YLPNLFPLPITVLSCVRNHVQLSISSLSTTPNAMGKMLLFPSLPVAANICCPVLSLMKQPSKPMNGLHPFRKPSLHAKRQ</sequence>
<organism evidence="1 2">
    <name type="scientific">Triticum urartu</name>
    <name type="common">Red wild einkorn</name>
    <name type="synonym">Crithodium urartu</name>
    <dbReference type="NCBI Taxonomy" id="4572"/>
    <lineage>
        <taxon>Eukaryota</taxon>
        <taxon>Viridiplantae</taxon>
        <taxon>Streptophyta</taxon>
        <taxon>Embryophyta</taxon>
        <taxon>Tracheophyta</taxon>
        <taxon>Spermatophyta</taxon>
        <taxon>Magnoliopsida</taxon>
        <taxon>Liliopsida</taxon>
        <taxon>Poales</taxon>
        <taxon>Poaceae</taxon>
        <taxon>BOP clade</taxon>
        <taxon>Pooideae</taxon>
        <taxon>Triticodae</taxon>
        <taxon>Triticeae</taxon>
        <taxon>Triticinae</taxon>
        <taxon>Triticum</taxon>
    </lineage>
</organism>
<proteinExistence type="predicted"/>
<reference evidence="2" key="1">
    <citation type="journal article" date="2013" name="Nature">
        <title>Draft genome of the wheat A-genome progenitor Triticum urartu.</title>
        <authorList>
            <person name="Ling H.Q."/>
            <person name="Zhao S."/>
            <person name="Liu D."/>
            <person name="Wang J."/>
            <person name="Sun H."/>
            <person name="Zhang C."/>
            <person name="Fan H."/>
            <person name="Li D."/>
            <person name="Dong L."/>
            <person name="Tao Y."/>
            <person name="Gao C."/>
            <person name="Wu H."/>
            <person name="Li Y."/>
            <person name="Cui Y."/>
            <person name="Guo X."/>
            <person name="Zheng S."/>
            <person name="Wang B."/>
            <person name="Yu K."/>
            <person name="Liang Q."/>
            <person name="Yang W."/>
            <person name="Lou X."/>
            <person name="Chen J."/>
            <person name="Feng M."/>
            <person name="Jian J."/>
            <person name="Zhang X."/>
            <person name="Luo G."/>
            <person name="Jiang Y."/>
            <person name="Liu J."/>
            <person name="Wang Z."/>
            <person name="Sha Y."/>
            <person name="Zhang B."/>
            <person name="Wu H."/>
            <person name="Tang D."/>
            <person name="Shen Q."/>
            <person name="Xue P."/>
            <person name="Zou S."/>
            <person name="Wang X."/>
            <person name="Liu X."/>
            <person name="Wang F."/>
            <person name="Yang Y."/>
            <person name="An X."/>
            <person name="Dong Z."/>
            <person name="Zhang K."/>
            <person name="Zhang X."/>
            <person name="Luo M.C."/>
            <person name="Dvorak J."/>
            <person name="Tong Y."/>
            <person name="Wang J."/>
            <person name="Yang H."/>
            <person name="Li Z."/>
            <person name="Wang D."/>
            <person name="Zhang A."/>
            <person name="Wang J."/>
        </authorList>
    </citation>
    <scope>NUCLEOTIDE SEQUENCE</scope>
    <source>
        <strain evidence="2">cv. G1812</strain>
    </source>
</reference>
<evidence type="ECO:0000313" key="1">
    <source>
        <dbReference type="EnsemblPlants" id="TuG1812G0700000372.01.T01"/>
    </source>
</evidence>
<protein>
    <submittedName>
        <fullName evidence="1">Uncharacterized protein</fullName>
    </submittedName>
</protein>
<accession>A0A8R7UZH8</accession>
<dbReference type="EnsemblPlants" id="TuG1812G0700000372.01.T01">
    <property type="protein sequence ID" value="TuG1812G0700000372.01.T01"/>
    <property type="gene ID" value="TuG1812G0700000372.01"/>
</dbReference>
<dbReference type="AlphaFoldDB" id="A0A8R7UZH8"/>
<evidence type="ECO:0000313" key="2">
    <source>
        <dbReference type="Proteomes" id="UP000015106"/>
    </source>
</evidence>
<reference evidence="1" key="3">
    <citation type="submission" date="2022-06" db="UniProtKB">
        <authorList>
            <consortium name="EnsemblPlants"/>
        </authorList>
    </citation>
    <scope>IDENTIFICATION</scope>
</reference>
<keyword evidence="2" id="KW-1185">Reference proteome</keyword>
<dbReference type="Proteomes" id="UP000015106">
    <property type="component" value="Chromosome 7"/>
</dbReference>
<reference evidence="1" key="2">
    <citation type="submission" date="2018-03" db="EMBL/GenBank/DDBJ databases">
        <title>The Triticum urartu genome reveals the dynamic nature of wheat genome evolution.</title>
        <authorList>
            <person name="Ling H."/>
            <person name="Ma B."/>
            <person name="Shi X."/>
            <person name="Liu H."/>
            <person name="Dong L."/>
            <person name="Sun H."/>
            <person name="Cao Y."/>
            <person name="Gao Q."/>
            <person name="Zheng S."/>
            <person name="Li Y."/>
            <person name="Yu Y."/>
            <person name="Du H."/>
            <person name="Qi M."/>
            <person name="Li Y."/>
            <person name="Yu H."/>
            <person name="Cui Y."/>
            <person name="Wang N."/>
            <person name="Chen C."/>
            <person name="Wu H."/>
            <person name="Zhao Y."/>
            <person name="Zhang J."/>
            <person name="Li Y."/>
            <person name="Zhou W."/>
            <person name="Zhang B."/>
            <person name="Hu W."/>
            <person name="Eijk M."/>
            <person name="Tang J."/>
            <person name="Witsenboer H."/>
            <person name="Zhao S."/>
            <person name="Li Z."/>
            <person name="Zhang A."/>
            <person name="Wang D."/>
            <person name="Liang C."/>
        </authorList>
    </citation>
    <scope>NUCLEOTIDE SEQUENCE [LARGE SCALE GENOMIC DNA]</scope>
    <source>
        <strain evidence="1">cv. G1812</strain>
    </source>
</reference>
<name>A0A8R7UZH8_TRIUA</name>
<dbReference type="Gramene" id="TuG1812G0700000372.01.T01">
    <property type="protein sequence ID" value="TuG1812G0700000372.01.T01"/>
    <property type="gene ID" value="TuG1812G0700000372.01"/>
</dbReference>